<protein>
    <submittedName>
        <fullName evidence="1">Uncharacterized protein</fullName>
    </submittedName>
</protein>
<dbReference type="EMBL" id="BARW01026127">
    <property type="protein sequence ID" value="GAJ15430.1"/>
    <property type="molecule type" value="Genomic_DNA"/>
</dbReference>
<reference evidence="1" key="1">
    <citation type="journal article" date="2014" name="Front. Microbiol.">
        <title>High frequency of phylogenetically diverse reductive dehalogenase-homologous genes in deep subseafloor sedimentary metagenomes.</title>
        <authorList>
            <person name="Kawai M."/>
            <person name="Futagami T."/>
            <person name="Toyoda A."/>
            <person name="Takaki Y."/>
            <person name="Nishi S."/>
            <person name="Hori S."/>
            <person name="Arai W."/>
            <person name="Tsubouchi T."/>
            <person name="Morono Y."/>
            <person name="Uchiyama I."/>
            <person name="Ito T."/>
            <person name="Fujiyama A."/>
            <person name="Inagaki F."/>
            <person name="Takami H."/>
        </authorList>
    </citation>
    <scope>NUCLEOTIDE SEQUENCE</scope>
    <source>
        <strain evidence="1">Expedition CK06-06</strain>
    </source>
</reference>
<comment type="caution">
    <text evidence="1">The sequence shown here is derived from an EMBL/GenBank/DDBJ whole genome shotgun (WGS) entry which is preliminary data.</text>
</comment>
<feature type="non-terminal residue" evidence="1">
    <location>
        <position position="1"/>
    </location>
</feature>
<evidence type="ECO:0000313" key="1">
    <source>
        <dbReference type="EMBL" id="GAJ15430.1"/>
    </source>
</evidence>
<organism evidence="1">
    <name type="scientific">marine sediment metagenome</name>
    <dbReference type="NCBI Taxonomy" id="412755"/>
    <lineage>
        <taxon>unclassified sequences</taxon>
        <taxon>metagenomes</taxon>
        <taxon>ecological metagenomes</taxon>
    </lineage>
</organism>
<proteinExistence type="predicted"/>
<sequence length="41" mass="4360">ELAVSRSDILLGEGDVFFADLIGTTTGDSLVMSCLGWELDL</sequence>
<accession>X1VWF5</accession>
<dbReference type="AlphaFoldDB" id="X1VWF5"/>
<name>X1VWF5_9ZZZZ</name>
<gene>
    <name evidence="1" type="ORF">S12H4_42660</name>
</gene>